<dbReference type="Proteomes" id="UP001732700">
    <property type="component" value="Chromosome 5C"/>
</dbReference>
<name>A0ACD5XS27_AVESA</name>
<organism evidence="1 2">
    <name type="scientific">Avena sativa</name>
    <name type="common">Oat</name>
    <dbReference type="NCBI Taxonomy" id="4498"/>
    <lineage>
        <taxon>Eukaryota</taxon>
        <taxon>Viridiplantae</taxon>
        <taxon>Streptophyta</taxon>
        <taxon>Embryophyta</taxon>
        <taxon>Tracheophyta</taxon>
        <taxon>Spermatophyta</taxon>
        <taxon>Magnoliopsida</taxon>
        <taxon>Liliopsida</taxon>
        <taxon>Poales</taxon>
        <taxon>Poaceae</taxon>
        <taxon>BOP clade</taxon>
        <taxon>Pooideae</taxon>
        <taxon>Poodae</taxon>
        <taxon>Poeae</taxon>
        <taxon>Poeae Chloroplast Group 1 (Aveneae type)</taxon>
        <taxon>Aveninae</taxon>
        <taxon>Avena</taxon>
    </lineage>
</organism>
<dbReference type="EnsemblPlants" id="AVESA.00010b.r2.5CG0869430.1">
    <property type="protein sequence ID" value="AVESA.00010b.r2.5CG0869430.1.CDS"/>
    <property type="gene ID" value="AVESA.00010b.r2.5CG0869430"/>
</dbReference>
<sequence length="520" mass="55840">MAEGLVSSLRTQADVDALCQKHVVPSVYIARPAGDMLASSEPPPGSLCVYAHALEAGMRVPLHPFFSEALGHFGLAPAQLSPDGWRVLVGFVVLCDFAGVAPPSLPVFRSFFSLREAVLANNPRHLCPGLVTCWVFDRRSGRSGRRPSLADEQRLTFEGVWVVRGVRIVSAIVRQGMRVVSAACVGAALPSASAVRPSSTARAGTVSAPGTPRSERRCRVASRIGSAGSSSCRRRSRGLAPWSGDSRRRALSWSRCSPARRRNGRRNCCGLKTYLCSVNPAAGALVAAASPPPPRVVKTEQHSDARCRSSSPLLSGRKRNFEEANGKESVAPSVPKTPPPSIPGCSVIGGAFPPPTGFSMQNRDGYPRQSLPDRHDGDSADWEAARNVLECVVTPSRERAFAAAKPVDVIASGYVAMLQATNHVSFSLGYALELEGKLVERDAEIAALREQLENATAELAATKAKLESPKVEEGQQEHGYRSMLPRDTMPCMRLVPPAYGGLSEMSSFSSFLRRRIVFFG</sequence>
<proteinExistence type="predicted"/>
<reference evidence="1" key="1">
    <citation type="submission" date="2021-05" db="EMBL/GenBank/DDBJ databases">
        <authorList>
            <person name="Scholz U."/>
            <person name="Mascher M."/>
            <person name="Fiebig A."/>
        </authorList>
    </citation>
    <scope>NUCLEOTIDE SEQUENCE [LARGE SCALE GENOMIC DNA]</scope>
</reference>
<evidence type="ECO:0000313" key="1">
    <source>
        <dbReference type="EnsemblPlants" id="AVESA.00010b.r2.5CG0869430.1.CDS"/>
    </source>
</evidence>
<evidence type="ECO:0000313" key="2">
    <source>
        <dbReference type="Proteomes" id="UP001732700"/>
    </source>
</evidence>
<reference evidence="1" key="2">
    <citation type="submission" date="2025-09" db="UniProtKB">
        <authorList>
            <consortium name="EnsemblPlants"/>
        </authorList>
    </citation>
    <scope>IDENTIFICATION</scope>
</reference>
<accession>A0ACD5XS27</accession>
<keyword evidence="2" id="KW-1185">Reference proteome</keyword>
<protein>
    <submittedName>
        <fullName evidence="1">Uncharacterized protein</fullName>
    </submittedName>
</protein>